<dbReference type="EMBL" id="BAAAVI010000021">
    <property type="protein sequence ID" value="GAA2873180.1"/>
    <property type="molecule type" value="Genomic_DNA"/>
</dbReference>
<reference evidence="1 2" key="1">
    <citation type="journal article" date="2019" name="Int. J. Syst. Evol. Microbiol.">
        <title>The Global Catalogue of Microorganisms (GCM) 10K type strain sequencing project: providing services to taxonomists for standard genome sequencing and annotation.</title>
        <authorList>
            <consortium name="The Broad Institute Genomics Platform"/>
            <consortium name="The Broad Institute Genome Sequencing Center for Infectious Disease"/>
            <person name="Wu L."/>
            <person name="Ma J."/>
        </authorList>
    </citation>
    <scope>NUCLEOTIDE SEQUENCE [LARGE SCALE GENOMIC DNA]</scope>
    <source>
        <strain evidence="1 2">JCM 6242</strain>
    </source>
</reference>
<proteinExistence type="predicted"/>
<evidence type="ECO:0008006" key="3">
    <source>
        <dbReference type="Google" id="ProtNLM"/>
    </source>
</evidence>
<dbReference type="Proteomes" id="UP001500831">
    <property type="component" value="Unassembled WGS sequence"/>
</dbReference>
<comment type="caution">
    <text evidence="1">The sequence shown here is derived from an EMBL/GenBank/DDBJ whole genome shotgun (WGS) entry which is preliminary data.</text>
</comment>
<gene>
    <name evidence="1" type="ORF">GCM10010517_33690</name>
</gene>
<name>A0ABN3W0D7_9ACTN</name>
<keyword evidence="2" id="KW-1185">Reference proteome</keyword>
<protein>
    <recommendedName>
        <fullName evidence="3">Transposase</fullName>
    </recommendedName>
</protein>
<evidence type="ECO:0000313" key="1">
    <source>
        <dbReference type="EMBL" id="GAA2873180.1"/>
    </source>
</evidence>
<sequence length="89" mass="10162">MAAGASASHIHVTPTGASWLPLVERWFAELTNKRIRRGAHRSVQAPEKDIRAWIDTWNEEPRPLVWTRTAEEILDTLASYCRRITDSGH</sequence>
<evidence type="ECO:0000313" key="2">
    <source>
        <dbReference type="Proteomes" id="UP001500831"/>
    </source>
</evidence>
<organism evidence="1 2">
    <name type="scientific">Streptosporangium fragile</name>
    <dbReference type="NCBI Taxonomy" id="46186"/>
    <lineage>
        <taxon>Bacteria</taxon>
        <taxon>Bacillati</taxon>
        <taxon>Actinomycetota</taxon>
        <taxon>Actinomycetes</taxon>
        <taxon>Streptosporangiales</taxon>
        <taxon>Streptosporangiaceae</taxon>
        <taxon>Streptosporangium</taxon>
    </lineage>
</organism>
<accession>A0ABN3W0D7</accession>